<sequence length="87" mass="10094">MKFEDNPAKSLANKSKHGLDFEEAKALWDDENLLVFPLRFEDEPRQACIGRLGGKHWTAIMTCRGTTVRIISVRRSRKEEIRAYESE</sequence>
<dbReference type="Pfam" id="PF04365">
    <property type="entry name" value="BrnT_toxin"/>
    <property type="match status" value="1"/>
</dbReference>
<reference evidence="1 2" key="1">
    <citation type="submission" date="2019-09" db="EMBL/GenBank/DDBJ databases">
        <title>In-depth cultivation of the pig gut microbiome towards novel bacterial diversity and tailored functional studies.</title>
        <authorList>
            <person name="Wylensek D."/>
            <person name="Hitch T.C.A."/>
            <person name="Clavel T."/>
        </authorList>
    </citation>
    <scope>NUCLEOTIDE SEQUENCE [LARGE SCALE GENOMIC DNA]</scope>
    <source>
        <strain evidence="1 2">PG-178-WT-4</strain>
    </source>
</reference>
<comment type="caution">
    <text evidence="1">The sequence shown here is derived from an EMBL/GenBank/DDBJ whole genome shotgun (WGS) entry which is preliminary data.</text>
</comment>
<name>A0A6L5XK91_9BACT</name>
<evidence type="ECO:0000313" key="1">
    <source>
        <dbReference type="EMBL" id="MSS27575.1"/>
    </source>
</evidence>
<protein>
    <submittedName>
        <fullName evidence="1">BrnT family toxin</fullName>
    </submittedName>
</protein>
<dbReference type="InterPro" id="IPR038573">
    <property type="entry name" value="BrnT_sf"/>
</dbReference>
<dbReference type="RefSeq" id="WP_154510041.1">
    <property type="nucleotide sequence ID" value="NZ_VUMH01000004.1"/>
</dbReference>
<dbReference type="Gene3D" id="3.10.450.530">
    <property type="entry name" value="Ribonuclease toxin, BrnT, of type II toxin-antitoxin system"/>
    <property type="match status" value="1"/>
</dbReference>
<organism evidence="1 2">
    <name type="scientific">Desulfovibrio porci</name>
    <dbReference type="NCBI Taxonomy" id="2605782"/>
    <lineage>
        <taxon>Bacteria</taxon>
        <taxon>Pseudomonadati</taxon>
        <taxon>Thermodesulfobacteriota</taxon>
        <taxon>Desulfovibrionia</taxon>
        <taxon>Desulfovibrionales</taxon>
        <taxon>Desulfovibrionaceae</taxon>
        <taxon>Desulfovibrio</taxon>
    </lineage>
</organism>
<proteinExistence type="predicted"/>
<keyword evidence="2" id="KW-1185">Reference proteome</keyword>
<dbReference type="InterPro" id="IPR007460">
    <property type="entry name" value="BrnT_toxin"/>
</dbReference>
<gene>
    <name evidence="1" type="ORF">FYJ44_05820</name>
</gene>
<evidence type="ECO:0000313" key="2">
    <source>
        <dbReference type="Proteomes" id="UP000477488"/>
    </source>
</evidence>
<accession>A0A6L5XK91</accession>
<dbReference type="Proteomes" id="UP000477488">
    <property type="component" value="Unassembled WGS sequence"/>
</dbReference>
<dbReference type="AlphaFoldDB" id="A0A6L5XK91"/>
<dbReference type="EMBL" id="VUMH01000004">
    <property type="protein sequence ID" value="MSS27575.1"/>
    <property type="molecule type" value="Genomic_DNA"/>
</dbReference>